<comment type="caution">
    <text evidence="1">The sequence shown here is derived from an EMBL/GenBank/DDBJ whole genome shotgun (WGS) entry which is preliminary data.</text>
</comment>
<gene>
    <name evidence="1" type="ORF">VaNZ11_016281</name>
</gene>
<protein>
    <submittedName>
        <fullName evidence="1">Uncharacterized protein</fullName>
    </submittedName>
</protein>
<organism evidence="1 2">
    <name type="scientific">Volvox africanus</name>
    <dbReference type="NCBI Taxonomy" id="51714"/>
    <lineage>
        <taxon>Eukaryota</taxon>
        <taxon>Viridiplantae</taxon>
        <taxon>Chlorophyta</taxon>
        <taxon>core chlorophytes</taxon>
        <taxon>Chlorophyceae</taxon>
        <taxon>CS clade</taxon>
        <taxon>Chlamydomonadales</taxon>
        <taxon>Volvocaceae</taxon>
        <taxon>Volvox</taxon>
    </lineage>
</organism>
<dbReference type="Proteomes" id="UP001165090">
    <property type="component" value="Unassembled WGS sequence"/>
</dbReference>
<evidence type="ECO:0000313" key="1">
    <source>
        <dbReference type="EMBL" id="GLI71174.1"/>
    </source>
</evidence>
<accession>A0ABQ5SN17</accession>
<proteinExistence type="predicted"/>
<sequence length="114" mass="11967">MSYTLTRSPTVSSFLHEAISGWRVSRPGRWLLPLTLPPSSELLGSKGFPQRAAAQHQFPGAKGGLLTSSNGGRCPKAPTIRLISSGKVSPPSPGPVAWAVVRAHGLKAGWVISS</sequence>
<evidence type="ECO:0000313" key="2">
    <source>
        <dbReference type="Proteomes" id="UP001165090"/>
    </source>
</evidence>
<name>A0ABQ5SN17_9CHLO</name>
<dbReference type="EMBL" id="BSDZ01000103">
    <property type="protein sequence ID" value="GLI71174.1"/>
    <property type="molecule type" value="Genomic_DNA"/>
</dbReference>
<reference evidence="1 2" key="1">
    <citation type="journal article" date="2023" name="IScience">
        <title>Expanded male sex-determining region conserved during the evolution of homothallism in the green alga Volvox.</title>
        <authorList>
            <person name="Yamamoto K."/>
            <person name="Matsuzaki R."/>
            <person name="Mahakham W."/>
            <person name="Heman W."/>
            <person name="Sekimoto H."/>
            <person name="Kawachi M."/>
            <person name="Minakuchi Y."/>
            <person name="Toyoda A."/>
            <person name="Nozaki H."/>
        </authorList>
    </citation>
    <scope>NUCLEOTIDE SEQUENCE [LARGE SCALE GENOMIC DNA]</scope>
    <source>
        <strain evidence="1 2">NIES-4468</strain>
    </source>
</reference>
<keyword evidence="2" id="KW-1185">Reference proteome</keyword>